<protein>
    <submittedName>
        <fullName evidence="2">Uncharacterized protein</fullName>
    </submittedName>
</protein>
<keyword evidence="3" id="KW-1185">Reference proteome</keyword>
<comment type="caution">
    <text evidence="2">The sequence shown here is derived from an EMBL/GenBank/DDBJ whole genome shotgun (WGS) entry which is preliminary data.</text>
</comment>
<dbReference type="STRING" id="86630.A0A367JX27"/>
<dbReference type="Proteomes" id="UP000252139">
    <property type="component" value="Unassembled WGS sequence"/>
</dbReference>
<sequence>MNNTQDTHTLPKHENHQNIELRPHTHLHEQAIKGHQTNNTIAGPNGIQEGIVNQGLAPADNSHLKQHNPNDQLRNNENHTHQRIDTNTDTIHPLQETVNEPNTLSNEQQPNTHHEKDAVLGSAGLAQEIKDQNNNNSSNNKKPSISFNEPSTHASIVQDEDADRVNKADHERNSRDAAAADNAMTEHKPGDKETKDKAKHAPKPKNTGGDAHHIAEQEPMGLGGLTGKQPVGEINFKTL</sequence>
<feature type="compositionally biased region" description="Basic and acidic residues" evidence="1">
    <location>
        <begin position="184"/>
        <end position="196"/>
    </location>
</feature>
<evidence type="ECO:0000313" key="3">
    <source>
        <dbReference type="Proteomes" id="UP000252139"/>
    </source>
</evidence>
<dbReference type="EMBL" id="PJQL01000576">
    <property type="protein sequence ID" value="RCH94455.1"/>
    <property type="molecule type" value="Genomic_DNA"/>
</dbReference>
<feature type="compositionally biased region" description="Basic and acidic residues" evidence="1">
    <location>
        <begin position="163"/>
        <end position="175"/>
    </location>
</feature>
<proteinExistence type="predicted"/>
<gene>
    <name evidence="2" type="ORF">CU097_009179</name>
</gene>
<dbReference type="OrthoDB" id="2264036at2759"/>
<feature type="compositionally biased region" description="Polar residues" evidence="1">
    <location>
        <begin position="141"/>
        <end position="155"/>
    </location>
</feature>
<organism evidence="2 3">
    <name type="scientific">Rhizopus azygosporus</name>
    <name type="common">Rhizopus microsporus var. azygosporus</name>
    <dbReference type="NCBI Taxonomy" id="86630"/>
    <lineage>
        <taxon>Eukaryota</taxon>
        <taxon>Fungi</taxon>
        <taxon>Fungi incertae sedis</taxon>
        <taxon>Mucoromycota</taxon>
        <taxon>Mucoromycotina</taxon>
        <taxon>Mucoromycetes</taxon>
        <taxon>Mucorales</taxon>
        <taxon>Mucorineae</taxon>
        <taxon>Rhizopodaceae</taxon>
        <taxon>Rhizopus</taxon>
    </lineage>
</organism>
<dbReference type="AlphaFoldDB" id="A0A367JX27"/>
<accession>A0A367JX27</accession>
<feature type="region of interest" description="Disordered" evidence="1">
    <location>
        <begin position="130"/>
        <end position="239"/>
    </location>
</feature>
<evidence type="ECO:0000313" key="2">
    <source>
        <dbReference type="EMBL" id="RCH94455.1"/>
    </source>
</evidence>
<name>A0A367JX27_RHIAZ</name>
<evidence type="ECO:0000256" key="1">
    <source>
        <dbReference type="SAM" id="MobiDB-lite"/>
    </source>
</evidence>
<reference evidence="2 3" key="1">
    <citation type="journal article" date="2018" name="G3 (Bethesda)">
        <title>Phylogenetic and Phylogenomic Definition of Rhizopus Species.</title>
        <authorList>
            <person name="Gryganskyi A.P."/>
            <person name="Golan J."/>
            <person name="Dolatabadi S."/>
            <person name="Mondo S."/>
            <person name="Robb S."/>
            <person name="Idnurm A."/>
            <person name="Muszewska A."/>
            <person name="Steczkiewicz K."/>
            <person name="Masonjones S."/>
            <person name="Liao H.L."/>
            <person name="Gajdeczka M.T."/>
            <person name="Anike F."/>
            <person name="Vuek A."/>
            <person name="Anishchenko I.M."/>
            <person name="Voigt K."/>
            <person name="de Hoog G.S."/>
            <person name="Smith M.E."/>
            <person name="Heitman J."/>
            <person name="Vilgalys R."/>
            <person name="Stajich J.E."/>
        </authorList>
    </citation>
    <scope>NUCLEOTIDE SEQUENCE [LARGE SCALE GENOMIC DNA]</scope>
    <source>
        <strain evidence="2 3">CBS 357.93</strain>
    </source>
</reference>